<dbReference type="InterPro" id="IPR013763">
    <property type="entry name" value="Cyclin-like_dom"/>
</dbReference>
<dbReference type="Proteomes" id="UP001457282">
    <property type="component" value="Unassembled WGS sequence"/>
</dbReference>
<evidence type="ECO:0000256" key="2">
    <source>
        <dbReference type="ARBA" id="ARBA00022618"/>
    </source>
</evidence>
<proteinExistence type="inferred from homology"/>
<sequence length="606" mass="68091">MKFRSIRAMQNLETAPRLKGTKKLRSELPRRRRSQISPILYSSRKLNARSETSGFSVNSTSCSYFGGEISCESSRVSVGSESEVRSSLKKRNFGETEGSGAEKDWKAPSRKVTRSYYGGKAVKKEAGGDGEVEVSESSCVESNSGADFGGFLERKLKLKTRIGKESAIAKVTGGNEGSEAVTKSAISESDKVSLEFKEQEVISLNSGVQLCSCSEATESEKTVKDSENRAPEFEFHGASRNYVSENFTVSKSESTIEQRPESFGFDSDFACTEQFSYDDGSEYSSSQTFSEVESDPFKENSELDFSDFTPSLFFDSGSQFSEVSVGDSTPSHTFALLLQYREEFSTSSTGLDLNAAPRVKEVYKHQSTFLKFEDDEVEESYQMLRNRERGSVFLRDYTGEYSSTTEYGGLILQQRSDMIHWIIEISTANGLQQETKFLGVNLFDRFLSKGFFKSKRILQIVGISCLTLATRIEENQPYNSVREKSFYVGNNVYNRCEVVAMEWLVLEVLNFQCFLPTSYNFLWFYLKAAEADEEVEARAKYLAVLQLSDPVQLCYWPSTVAAALVILASLEGNDASRQQVIETHVRTKGDDLHECIESLEWLLRYV</sequence>
<keyword evidence="4" id="KW-0131">Cell cycle</keyword>
<keyword evidence="2" id="KW-0132">Cell division</keyword>
<evidence type="ECO:0000256" key="6">
    <source>
        <dbReference type="RuleBase" id="RU000383"/>
    </source>
</evidence>
<dbReference type="AlphaFoldDB" id="A0AAW1XEP0"/>
<keyword evidence="10" id="KW-1185">Reference proteome</keyword>
<protein>
    <recommendedName>
        <fullName evidence="5">B-like cyclin</fullName>
    </recommendedName>
</protein>
<keyword evidence="3 6" id="KW-0195">Cyclin</keyword>
<reference evidence="9 10" key="1">
    <citation type="journal article" date="2023" name="G3 (Bethesda)">
        <title>A chromosome-length genome assembly and annotation of blackberry (Rubus argutus, cv. 'Hillquist').</title>
        <authorList>
            <person name="Bruna T."/>
            <person name="Aryal R."/>
            <person name="Dudchenko O."/>
            <person name="Sargent D.J."/>
            <person name="Mead D."/>
            <person name="Buti M."/>
            <person name="Cavallini A."/>
            <person name="Hytonen T."/>
            <person name="Andres J."/>
            <person name="Pham M."/>
            <person name="Weisz D."/>
            <person name="Mascagni F."/>
            <person name="Usai G."/>
            <person name="Natali L."/>
            <person name="Bassil N."/>
            <person name="Fernandez G.E."/>
            <person name="Lomsadze A."/>
            <person name="Armour M."/>
            <person name="Olukolu B."/>
            <person name="Poorten T."/>
            <person name="Britton C."/>
            <person name="Davik J."/>
            <person name="Ashrafi H."/>
            <person name="Aiden E.L."/>
            <person name="Borodovsky M."/>
            <person name="Worthington M."/>
        </authorList>
    </citation>
    <scope>NUCLEOTIDE SEQUENCE [LARGE SCALE GENOMIC DNA]</scope>
    <source>
        <strain evidence="9">PI 553951</strain>
    </source>
</reference>
<accession>A0AAW1XEP0</accession>
<comment type="similarity">
    <text evidence="6">Belongs to the cyclin family.</text>
</comment>
<dbReference type="Pfam" id="PF02984">
    <property type="entry name" value="Cyclin_C"/>
    <property type="match status" value="1"/>
</dbReference>
<dbReference type="SUPFAM" id="SSF47954">
    <property type="entry name" value="Cyclin-like"/>
    <property type="match status" value="2"/>
</dbReference>
<dbReference type="Pfam" id="PF00134">
    <property type="entry name" value="Cyclin_N"/>
    <property type="match status" value="1"/>
</dbReference>
<evidence type="ECO:0000256" key="5">
    <source>
        <dbReference type="ARBA" id="ARBA00032263"/>
    </source>
</evidence>
<dbReference type="InterPro" id="IPR039361">
    <property type="entry name" value="Cyclin"/>
</dbReference>
<comment type="caution">
    <text evidence="9">The sequence shown here is derived from an EMBL/GenBank/DDBJ whole genome shotgun (WGS) entry which is preliminary data.</text>
</comment>
<evidence type="ECO:0000256" key="3">
    <source>
        <dbReference type="ARBA" id="ARBA00023127"/>
    </source>
</evidence>
<dbReference type="Gene3D" id="1.10.472.10">
    <property type="entry name" value="Cyclin-like"/>
    <property type="match status" value="2"/>
</dbReference>
<evidence type="ECO:0000256" key="1">
    <source>
        <dbReference type="ARBA" id="ARBA00011177"/>
    </source>
</evidence>
<evidence type="ECO:0000256" key="4">
    <source>
        <dbReference type="ARBA" id="ARBA00023306"/>
    </source>
</evidence>
<dbReference type="PANTHER" id="PTHR10177">
    <property type="entry name" value="CYCLINS"/>
    <property type="match status" value="1"/>
</dbReference>
<dbReference type="InterPro" id="IPR004367">
    <property type="entry name" value="Cyclin_C-dom"/>
</dbReference>
<feature type="domain" description="Cyclin-like" evidence="8">
    <location>
        <begin position="420"/>
        <end position="507"/>
    </location>
</feature>
<evidence type="ECO:0000313" key="10">
    <source>
        <dbReference type="Proteomes" id="UP001457282"/>
    </source>
</evidence>
<evidence type="ECO:0000259" key="8">
    <source>
        <dbReference type="SMART" id="SM00385"/>
    </source>
</evidence>
<dbReference type="InterPro" id="IPR006671">
    <property type="entry name" value="Cyclin_N"/>
</dbReference>
<dbReference type="GO" id="GO:0051301">
    <property type="term" value="P:cell division"/>
    <property type="evidence" value="ECO:0007669"/>
    <property type="project" value="UniProtKB-KW"/>
</dbReference>
<evidence type="ECO:0000256" key="7">
    <source>
        <dbReference type="SAM" id="MobiDB-lite"/>
    </source>
</evidence>
<dbReference type="InterPro" id="IPR036915">
    <property type="entry name" value="Cyclin-like_sf"/>
</dbReference>
<comment type="subunit">
    <text evidence="1">Interacts with the CDC2 protein kinase to form a serine/threonine kinase holoenzyme complex also known as maturation promoting factor (MPF). The cyclin subunit imparts substrate specificity to the complex.</text>
</comment>
<evidence type="ECO:0000313" key="9">
    <source>
        <dbReference type="EMBL" id="KAK9935393.1"/>
    </source>
</evidence>
<feature type="region of interest" description="Disordered" evidence="7">
    <location>
        <begin position="81"/>
        <end position="106"/>
    </location>
</feature>
<dbReference type="SMART" id="SM00385">
    <property type="entry name" value="CYCLIN"/>
    <property type="match status" value="1"/>
</dbReference>
<gene>
    <name evidence="9" type="ORF">M0R45_022496</name>
</gene>
<name>A0AAW1XEP0_RUBAR</name>
<dbReference type="EMBL" id="JBEDUW010000004">
    <property type="protein sequence ID" value="KAK9935393.1"/>
    <property type="molecule type" value="Genomic_DNA"/>
</dbReference>
<organism evidence="9 10">
    <name type="scientific">Rubus argutus</name>
    <name type="common">Southern blackberry</name>
    <dbReference type="NCBI Taxonomy" id="59490"/>
    <lineage>
        <taxon>Eukaryota</taxon>
        <taxon>Viridiplantae</taxon>
        <taxon>Streptophyta</taxon>
        <taxon>Embryophyta</taxon>
        <taxon>Tracheophyta</taxon>
        <taxon>Spermatophyta</taxon>
        <taxon>Magnoliopsida</taxon>
        <taxon>eudicotyledons</taxon>
        <taxon>Gunneridae</taxon>
        <taxon>Pentapetalae</taxon>
        <taxon>rosids</taxon>
        <taxon>fabids</taxon>
        <taxon>Rosales</taxon>
        <taxon>Rosaceae</taxon>
        <taxon>Rosoideae</taxon>
        <taxon>Rosoideae incertae sedis</taxon>
        <taxon>Rubus</taxon>
    </lineage>
</organism>